<keyword evidence="4" id="KW-1185">Reference proteome</keyword>
<name>A6GFL3_9BACT</name>
<dbReference type="AlphaFoldDB" id="A6GFL3"/>
<dbReference type="Pfam" id="PF12697">
    <property type="entry name" value="Abhydrolase_6"/>
    <property type="match status" value="1"/>
</dbReference>
<dbReference type="InterPro" id="IPR000073">
    <property type="entry name" value="AB_hydrolase_1"/>
</dbReference>
<keyword evidence="3" id="KW-0378">Hydrolase</keyword>
<dbReference type="GO" id="GO:0034338">
    <property type="term" value="F:short-chain carboxylesterase activity"/>
    <property type="evidence" value="ECO:0007669"/>
    <property type="project" value="TreeGrafter"/>
</dbReference>
<feature type="domain" description="AB hydrolase-1" evidence="2">
    <location>
        <begin position="51"/>
        <end position="278"/>
    </location>
</feature>
<protein>
    <submittedName>
        <fullName evidence="3">Alpha/beta hydrolase fold-1 protein</fullName>
    </submittedName>
</protein>
<dbReference type="SUPFAM" id="SSF53474">
    <property type="entry name" value="alpha/beta-Hydrolases"/>
    <property type="match status" value="1"/>
</dbReference>
<evidence type="ECO:0000313" key="3">
    <source>
        <dbReference type="EMBL" id="EDM75327.1"/>
    </source>
</evidence>
<evidence type="ECO:0000313" key="4">
    <source>
        <dbReference type="Proteomes" id="UP000005801"/>
    </source>
</evidence>
<evidence type="ECO:0000259" key="2">
    <source>
        <dbReference type="Pfam" id="PF12697"/>
    </source>
</evidence>
<dbReference type="Proteomes" id="UP000005801">
    <property type="component" value="Unassembled WGS sequence"/>
</dbReference>
<comment type="similarity">
    <text evidence="1">Belongs to the AB hydrolase superfamily. AB hydrolase 4 family.</text>
</comment>
<sequence length="308" mass="32766">MPYVRGVLFPETVADRPWQITVPGSRGGAIELAGALGPSGPAGVDTRDTLVLILHGLGGSADSTYVLSAAAAAAAAGHAYLRLSMRGAGDSGRDFYHAGLWADLAAVLGDPSLARFRRVFVVGFSLGGHVALHLACSPDPDPRVAGVVAICSPLDLLLNAHSFDAPSMWLYRRSIVGGLEDILARIEDGPRRNFHGIRAWDREVVVPRWGFEDENHYWTSQSIGPRLGETKRPFLYVAAEDDPIVPLETVRPHLERARAAQPELAQVAYVRRGGHVGFPASVDLGMGLGAGAGLMPQVLAWCEGRSGA</sequence>
<organism evidence="3 4">
    <name type="scientific">Plesiocystis pacifica SIR-1</name>
    <dbReference type="NCBI Taxonomy" id="391625"/>
    <lineage>
        <taxon>Bacteria</taxon>
        <taxon>Pseudomonadati</taxon>
        <taxon>Myxococcota</taxon>
        <taxon>Polyangia</taxon>
        <taxon>Nannocystales</taxon>
        <taxon>Nannocystaceae</taxon>
        <taxon>Plesiocystis</taxon>
    </lineage>
</organism>
<dbReference type="STRING" id="391625.PPSIR1_01087"/>
<dbReference type="PANTHER" id="PTHR10794">
    <property type="entry name" value="ABHYDROLASE DOMAIN-CONTAINING PROTEIN"/>
    <property type="match status" value="1"/>
</dbReference>
<evidence type="ECO:0000256" key="1">
    <source>
        <dbReference type="ARBA" id="ARBA00010884"/>
    </source>
</evidence>
<dbReference type="EMBL" id="ABCS01000095">
    <property type="protein sequence ID" value="EDM75327.1"/>
    <property type="molecule type" value="Genomic_DNA"/>
</dbReference>
<gene>
    <name evidence="3" type="ORF">PPSIR1_01087</name>
</gene>
<dbReference type="eggNOG" id="COG0429">
    <property type="taxonomic scope" value="Bacteria"/>
</dbReference>
<reference evidence="3 4" key="1">
    <citation type="submission" date="2007-06" db="EMBL/GenBank/DDBJ databases">
        <authorList>
            <person name="Shimkets L."/>
            <person name="Ferriera S."/>
            <person name="Johnson J."/>
            <person name="Kravitz S."/>
            <person name="Beeson K."/>
            <person name="Sutton G."/>
            <person name="Rogers Y.-H."/>
            <person name="Friedman R."/>
            <person name="Frazier M."/>
            <person name="Venter J.C."/>
        </authorList>
    </citation>
    <scope>NUCLEOTIDE SEQUENCE [LARGE SCALE GENOMIC DNA]</scope>
    <source>
        <strain evidence="3 4">SIR-1</strain>
    </source>
</reference>
<dbReference type="ESTHER" id="9delt-a6gfl3">
    <property type="family name" value="abh_upf0017"/>
</dbReference>
<proteinExistence type="inferred from homology"/>
<comment type="caution">
    <text evidence="3">The sequence shown here is derived from an EMBL/GenBank/DDBJ whole genome shotgun (WGS) entry which is preliminary data.</text>
</comment>
<accession>A6GFL3</accession>
<dbReference type="GO" id="GO:0047372">
    <property type="term" value="F:monoacylglycerol lipase activity"/>
    <property type="evidence" value="ECO:0007669"/>
    <property type="project" value="TreeGrafter"/>
</dbReference>
<dbReference type="InterPro" id="IPR029058">
    <property type="entry name" value="AB_hydrolase_fold"/>
</dbReference>
<dbReference type="Gene3D" id="3.40.50.1820">
    <property type="entry name" value="alpha/beta hydrolase"/>
    <property type="match status" value="1"/>
</dbReference>
<dbReference type="InterPro" id="IPR050960">
    <property type="entry name" value="AB_hydrolase_4_sf"/>
</dbReference>
<dbReference type="PANTHER" id="PTHR10794:SF63">
    <property type="entry name" value="ALPHA_BETA HYDROLASE 1, ISOFORM A"/>
    <property type="match status" value="1"/>
</dbReference>